<evidence type="ECO:0000256" key="7">
    <source>
        <dbReference type="SAM" id="Phobius"/>
    </source>
</evidence>
<sequence length="504" mass="51919">MPGVSAAAVAVDNAGADPGSLSDKVGRGIAWSGTGTLLVRLLRFALFIVLARLIAPEHFGVVALATVFIALLSVVATSGLGPSIIQRAQLERSYLDSAFGFTVALGALMCLAMLAAAPLLGRAFGEPELTPVLRVLSLSFLLTGLASVPQALMVRALAMKALMVRSVVAALISSVVALVLALLGAGVWALVVQTLLEALVSCVGVWLQAGYRPGLSFSVGALRDLLSWGYKTSGMDLLNALTQRLDDLLIGAVLGTEALGIYSVAYRLLTQINEAVSGTSRNVAFSAFSRMQNEPGRLAAALVRVLRMMYVVLLPVYVFLAVLAGPVVVLLFGAEWSAAADVLPLLCALGALLPCIDMGNAVLQANGRPGRALQLTLLRAAVAGAGFAVTVQFGLVAVAASAAGAALLLVVPTLRAVGSLLPFHLRDFVTVLVRPVVCVAVAGGLLVLVEASVGTAALIVASAVPAGLLYLTTVVAADRATRTELSAVLRRVAPSRVHRLVSAT</sequence>
<feature type="transmembrane region" description="Helical" evidence="7">
    <location>
        <begin position="61"/>
        <end position="85"/>
    </location>
</feature>
<keyword evidence="9" id="KW-1185">Reference proteome</keyword>
<feature type="transmembrane region" description="Helical" evidence="7">
    <location>
        <begin position="310"/>
        <end position="332"/>
    </location>
</feature>
<dbReference type="EMBL" id="JAANNP010000002">
    <property type="protein sequence ID" value="NHC13440.1"/>
    <property type="molecule type" value="Genomic_DNA"/>
</dbReference>
<comment type="similarity">
    <text evidence="2">Belongs to the polysaccharide synthase family.</text>
</comment>
<comment type="caution">
    <text evidence="8">The sequence shown here is derived from an EMBL/GenBank/DDBJ whole genome shotgun (WGS) entry which is preliminary data.</text>
</comment>
<dbReference type="PANTHER" id="PTHR30250">
    <property type="entry name" value="PST FAMILY PREDICTED COLANIC ACID TRANSPORTER"/>
    <property type="match status" value="1"/>
</dbReference>
<keyword evidence="6 7" id="KW-0472">Membrane</keyword>
<accession>A0ABX0GUM5</accession>
<feature type="transmembrane region" description="Helical" evidence="7">
    <location>
        <begin position="132"/>
        <end position="154"/>
    </location>
</feature>
<gene>
    <name evidence="8" type="ORF">G9H71_06550</name>
</gene>
<evidence type="ECO:0000256" key="3">
    <source>
        <dbReference type="ARBA" id="ARBA00022475"/>
    </source>
</evidence>
<feature type="transmembrane region" description="Helical" evidence="7">
    <location>
        <begin position="402"/>
        <end position="421"/>
    </location>
</feature>
<evidence type="ECO:0000313" key="9">
    <source>
        <dbReference type="Proteomes" id="UP000800981"/>
    </source>
</evidence>
<dbReference type="InterPro" id="IPR050833">
    <property type="entry name" value="Poly_Biosynth_Transport"/>
</dbReference>
<keyword evidence="4 7" id="KW-0812">Transmembrane</keyword>
<feature type="transmembrane region" description="Helical" evidence="7">
    <location>
        <begin position="97"/>
        <end position="120"/>
    </location>
</feature>
<evidence type="ECO:0000256" key="6">
    <source>
        <dbReference type="ARBA" id="ARBA00023136"/>
    </source>
</evidence>
<feature type="transmembrane region" description="Helical" evidence="7">
    <location>
        <begin position="166"/>
        <end position="191"/>
    </location>
</feature>
<dbReference type="PANTHER" id="PTHR30250:SF10">
    <property type="entry name" value="LIPOPOLYSACCHARIDE BIOSYNTHESIS PROTEIN WZXC"/>
    <property type="match status" value="1"/>
</dbReference>
<dbReference type="Proteomes" id="UP000800981">
    <property type="component" value="Unassembled WGS sequence"/>
</dbReference>
<dbReference type="Pfam" id="PF13440">
    <property type="entry name" value="Polysacc_synt_3"/>
    <property type="match status" value="1"/>
</dbReference>
<name>A0ABX0GUM5_9ACTN</name>
<feature type="transmembrane region" description="Helical" evidence="7">
    <location>
        <begin position="455"/>
        <end position="477"/>
    </location>
</feature>
<keyword evidence="5 7" id="KW-1133">Transmembrane helix</keyword>
<protein>
    <submittedName>
        <fullName evidence="8">Lipopolysaccharide biosynthesis protein</fullName>
    </submittedName>
</protein>
<keyword evidence="3" id="KW-1003">Cell membrane</keyword>
<reference evidence="8 9" key="1">
    <citation type="submission" date="2020-03" db="EMBL/GenBank/DDBJ databases">
        <title>Two novel Motilibacter sp.</title>
        <authorList>
            <person name="Liu S."/>
        </authorList>
    </citation>
    <scope>NUCLEOTIDE SEQUENCE [LARGE SCALE GENOMIC DNA]</scope>
    <source>
        <strain evidence="8 9">E257</strain>
    </source>
</reference>
<evidence type="ECO:0000313" key="8">
    <source>
        <dbReference type="EMBL" id="NHC13440.1"/>
    </source>
</evidence>
<feature type="transmembrane region" description="Helical" evidence="7">
    <location>
        <begin position="338"/>
        <end position="356"/>
    </location>
</feature>
<evidence type="ECO:0000256" key="2">
    <source>
        <dbReference type="ARBA" id="ARBA00007430"/>
    </source>
</evidence>
<dbReference type="CDD" id="cd13127">
    <property type="entry name" value="MATE_tuaB_like"/>
    <property type="match status" value="1"/>
</dbReference>
<feature type="transmembrane region" description="Helical" evidence="7">
    <location>
        <begin position="37"/>
        <end position="55"/>
    </location>
</feature>
<dbReference type="RefSeq" id="WP_166279846.1">
    <property type="nucleotide sequence ID" value="NZ_JAANNP010000002.1"/>
</dbReference>
<organism evidence="8 9">
    <name type="scientific">Motilibacter deserti</name>
    <dbReference type="NCBI Taxonomy" id="2714956"/>
    <lineage>
        <taxon>Bacteria</taxon>
        <taxon>Bacillati</taxon>
        <taxon>Actinomycetota</taxon>
        <taxon>Actinomycetes</taxon>
        <taxon>Motilibacterales</taxon>
        <taxon>Motilibacteraceae</taxon>
        <taxon>Motilibacter</taxon>
    </lineage>
</organism>
<evidence type="ECO:0000256" key="4">
    <source>
        <dbReference type="ARBA" id="ARBA00022692"/>
    </source>
</evidence>
<feature type="transmembrane region" description="Helical" evidence="7">
    <location>
        <begin position="377"/>
        <end position="396"/>
    </location>
</feature>
<feature type="transmembrane region" description="Helical" evidence="7">
    <location>
        <begin position="428"/>
        <end position="449"/>
    </location>
</feature>
<evidence type="ECO:0000256" key="5">
    <source>
        <dbReference type="ARBA" id="ARBA00022989"/>
    </source>
</evidence>
<comment type="subcellular location">
    <subcellularLocation>
        <location evidence="1">Cell membrane</location>
        <topology evidence="1">Multi-pass membrane protein</topology>
    </subcellularLocation>
</comment>
<evidence type="ECO:0000256" key="1">
    <source>
        <dbReference type="ARBA" id="ARBA00004651"/>
    </source>
</evidence>
<proteinExistence type="inferred from homology"/>